<proteinExistence type="predicted"/>
<evidence type="ECO:0000313" key="2">
    <source>
        <dbReference type="EMBL" id="MFE4105735.1"/>
    </source>
</evidence>
<protein>
    <submittedName>
        <fullName evidence="2">Uncharacterized protein</fullName>
    </submittedName>
</protein>
<sequence length="143" mass="15216">MAPAKALQQLILIGIGIIVFGLGYVAGRQAIACPPTTDLAGNATPPAVQPDMTPTSTSPPDALINQVLETTAAASNVPLAELSVVRYSRETWPDGCLGLAEPDELCTQALVEGWLIQVSPDRETDKTWTYRTDLSGDRIRLAD</sequence>
<dbReference type="RefSeq" id="WP_377962807.1">
    <property type="nucleotide sequence ID" value="NZ_JBHZOL010000031.1"/>
</dbReference>
<gene>
    <name evidence="2" type="ORF">ACFVKH_05570</name>
</gene>
<organism evidence="2 3">
    <name type="scientific">Almyronema epifaneia S1</name>
    <dbReference type="NCBI Taxonomy" id="2991925"/>
    <lineage>
        <taxon>Bacteria</taxon>
        <taxon>Bacillati</taxon>
        <taxon>Cyanobacteriota</taxon>
        <taxon>Cyanophyceae</taxon>
        <taxon>Nodosilineales</taxon>
        <taxon>Nodosilineaceae</taxon>
        <taxon>Almyronema</taxon>
        <taxon>Almyronema epifaneia</taxon>
    </lineage>
</organism>
<comment type="caution">
    <text evidence="2">The sequence shown here is derived from an EMBL/GenBank/DDBJ whole genome shotgun (WGS) entry which is preliminary data.</text>
</comment>
<keyword evidence="1" id="KW-1133">Transmembrane helix</keyword>
<evidence type="ECO:0000256" key="1">
    <source>
        <dbReference type="SAM" id="Phobius"/>
    </source>
</evidence>
<dbReference type="EMBL" id="JBHZOL010000031">
    <property type="protein sequence ID" value="MFE4105735.1"/>
    <property type="molecule type" value="Genomic_DNA"/>
</dbReference>
<keyword evidence="1" id="KW-0472">Membrane</keyword>
<feature type="transmembrane region" description="Helical" evidence="1">
    <location>
        <begin position="6"/>
        <end position="26"/>
    </location>
</feature>
<keyword evidence="3" id="KW-1185">Reference proteome</keyword>
<keyword evidence="1" id="KW-0812">Transmembrane</keyword>
<evidence type="ECO:0000313" key="3">
    <source>
        <dbReference type="Proteomes" id="UP001600165"/>
    </source>
</evidence>
<name>A0ABW6IDH3_9CYAN</name>
<accession>A0ABW6IDH3</accession>
<reference evidence="2 3" key="1">
    <citation type="submission" date="2024-10" db="EMBL/GenBank/DDBJ databases">
        <authorList>
            <person name="Ratan Roy A."/>
            <person name="Morales Sandoval P.H."/>
            <person name="De Los Santos Villalobos S."/>
            <person name="Chakraborty S."/>
            <person name="Mukherjee J."/>
        </authorList>
    </citation>
    <scope>NUCLEOTIDE SEQUENCE [LARGE SCALE GENOMIC DNA]</scope>
    <source>
        <strain evidence="2 3">S1</strain>
    </source>
</reference>
<dbReference type="Proteomes" id="UP001600165">
    <property type="component" value="Unassembled WGS sequence"/>
</dbReference>